<proteinExistence type="predicted"/>
<dbReference type="Proteomes" id="UP001603978">
    <property type="component" value="Unassembled WGS sequence"/>
</dbReference>
<organism evidence="1 2">
    <name type="scientific">Nonomuraea marmarensis</name>
    <dbReference type="NCBI Taxonomy" id="3351344"/>
    <lineage>
        <taxon>Bacteria</taxon>
        <taxon>Bacillati</taxon>
        <taxon>Actinomycetota</taxon>
        <taxon>Actinomycetes</taxon>
        <taxon>Streptosporangiales</taxon>
        <taxon>Streptosporangiaceae</taxon>
        <taxon>Nonomuraea</taxon>
    </lineage>
</organism>
<keyword evidence="2" id="KW-1185">Reference proteome</keyword>
<protein>
    <submittedName>
        <fullName evidence="1">Uncharacterized protein</fullName>
    </submittedName>
</protein>
<name>A0ABW7A7M1_9ACTN</name>
<dbReference type="RefSeq" id="WP_393163993.1">
    <property type="nucleotide sequence ID" value="NZ_JBICRM010000004.1"/>
</dbReference>
<dbReference type="EMBL" id="JBICRM010000004">
    <property type="protein sequence ID" value="MFG1703338.1"/>
    <property type="molecule type" value="Genomic_DNA"/>
</dbReference>
<gene>
    <name evidence="1" type="ORF">ACFLIM_09095</name>
</gene>
<reference evidence="1 2" key="1">
    <citation type="submission" date="2024-10" db="EMBL/GenBank/DDBJ databases">
        <authorList>
            <person name="Topkara A.R."/>
            <person name="Saygin H."/>
        </authorList>
    </citation>
    <scope>NUCLEOTIDE SEQUENCE [LARGE SCALE GENOMIC DNA]</scope>
    <source>
        <strain evidence="1 2">M3C6</strain>
    </source>
</reference>
<accession>A0ABW7A7M1</accession>
<evidence type="ECO:0000313" key="1">
    <source>
        <dbReference type="EMBL" id="MFG1703338.1"/>
    </source>
</evidence>
<comment type="caution">
    <text evidence="1">The sequence shown here is derived from an EMBL/GenBank/DDBJ whole genome shotgun (WGS) entry which is preliminary data.</text>
</comment>
<sequence>MSAIQQNSYGYQMACVTRLLLQGAALTGVLAAAGLPDVETLRKLWDPWAQAQAALFVEGLAALPPQECAKVARMLTEATP</sequence>
<evidence type="ECO:0000313" key="2">
    <source>
        <dbReference type="Proteomes" id="UP001603978"/>
    </source>
</evidence>